<comment type="caution">
    <text evidence="3">The sequence shown here is derived from an EMBL/GenBank/DDBJ whole genome shotgun (WGS) entry which is preliminary data.</text>
</comment>
<dbReference type="InterPro" id="IPR006680">
    <property type="entry name" value="Amidohydro-rel"/>
</dbReference>
<dbReference type="InterPro" id="IPR051781">
    <property type="entry name" value="Metallo-dep_Hydrolase"/>
</dbReference>
<dbReference type="Proteomes" id="UP001500253">
    <property type="component" value="Unassembled WGS sequence"/>
</dbReference>
<sequence>MCSVTGTLAGEDIAGHGCTDVTGQAEAGGNRRAPLTGVRRAGRGLPPARPEGPTMTSTDRWLIGFRYQDLPGRIVRCFYLVDAADPRRAQQIAAARAHTPVEISLSSSSMDRVGEAVRRGVKVALGTDAGAVQHARNLRELGHLVELGMSPLEAIRAGTLNAAQMMGLDETLGTIEPGKTADPKRLVATGGERVPPPVATRAHEALTAARRCGPMCPGRRRAPVAPPRVPCPPR</sequence>
<dbReference type="Gene3D" id="3.20.20.140">
    <property type="entry name" value="Metal-dependent hydrolases"/>
    <property type="match status" value="1"/>
</dbReference>
<feature type="compositionally biased region" description="Low complexity" evidence="1">
    <location>
        <begin position="37"/>
        <end position="46"/>
    </location>
</feature>
<feature type="domain" description="Amidohydrolase-related" evidence="2">
    <location>
        <begin position="92"/>
        <end position="182"/>
    </location>
</feature>
<organism evidence="3 4">
    <name type="scientific">Streptomyces cuspidosporus</name>
    <dbReference type="NCBI Taxonomy" id="66882"/>
    <lineage>
        <taxon>Bacteria</taxon>
        <taxon>Bacillati</taxon>
        <taxon>Actinomycetota</taxon>
        <taxon>Actinomycetes</taxon>
        <taxon>Kitasatosporales</taxon>
        <taxon>Streptomycetaceae</taxon>
        <taxon>Streptomyces</taxon>
    </lineage>
</organism>
<accession>A0ABN3FBQ5</accession>
<dbReference type="Pfam" id="PF01979">
    <property type="entry name" value="Amidohydro_1"/>
    <property type="match status" value="1"/>
</dbReference>
<dbReference type="EMBL" id="BAAASD010000001">
    <property type="protein sequence ID" value="GAA2326732.1"/>
    <property type="molecule type" value="Genomic_DNA"/>
</dbReference>
<evidence type="ECO:0000256" key="1">
    <source>
        <dbReference type="SAM" id="MobiDB-lite"/>
    </source>
</evidence>
<keyword evidence="4" id="KW-1185">Reference proteome</keyword>
<feature type="region of interest" description="Disordered" evidence="1">
    <location>
        <begin position="22"/>
        <end position="56"/>
    </location>
</feature>
<dbReference type="SUPFAM" id="SSF51556">
    <property type="entry name" value="Metallo-dependent hydrolases"/>
    <property type="match status" value="1"/>
</dbReference>
<dbReference type="Gene3D" id="2.30.40.10">
    <property type="entry name" value="Urease, subunit C, domain 1"/>
    <property type="match status" value="1"/>
</dbReference>
<protein>
    <recommendedName>
        <fullName evidence="2">Amidohydrolase-related domain-containing protein</fullName>
    </recommendedName>
</protein>
<evidence type="ECO:0000313" key="3">
    <source>
        <dbReference type="EMBL" id="GAA2326732.1"/>
    </source>
</evidence>
<name>A0ABN3FBQ5_9ACTN</name>
<evidence type="ECO:0000259" key="2">
    <source>
        <dbReference type="Pfam" id="PF01979"/>
    </source>
</evidence>
<gene>
    <name evidence="3" type="ORF">GCM10010246_05550</name>
</gene>
<dbReference type="PANTHER" id="PTHR43135:SF3">
    <property type="entry name" value="ALPHA-D-RIBOSE 1-METHYLPHOSPHONATE 5-TRIPHOSPHATE DIPHOSPHATASE"/>
    <property type="match status" value="1"/>
</dbReference>
<dbReference type="InterPro" id="IPR032466">
    <property type="entry name" value="Metal_Hydrolase"/>
</dbReference>
<proteinExistence type="predicted"/>
<reference evidence="3 4" key="1">
    <citation type="journal article" date="2019" name="Int. J. Syst. Evol. Microbiol.">
        <title>The Global Catalogue of Microorganisms (GCM) 10K type strain sequencing project: providing services to taxonomists for standard genome sequencing and annotation.</title>
        <authorList>
            <consortium name="The Broad Institute Genomics Platform"/>
            <consortium name="The Broad Institute Genome Sequencing Center for Infectious Disease"/>
            <person name="Wu L."/>
            <person name="Ma J."/>
        </authorList>
    </citation>
    <scope>NUCLEOTIDE SEQUENCE [LARGE SCALE GENOMIC DNA]</scope>
    <source>
        <strain evidence="3 4">JCM 4316</strain>
    </source>
</reference>
<dbReference type="PANTHER" id="PTHR43135">
    <property type="entry name" value="ALPHA-D-RIBOSE 1-METHYLPHOSPHONATE 5-TRIPHOSPHATE DIPHOSPHATASE"/>
    <property type="match status" value="1"/>
</dbReference>
<dbReference type="InterPro" id="IPR011059">
    <property type="entry name" value="Metal-dep_hydrolase_composite"/>
</dbReference>
<evidence type="ECO:0000313" key="4">
    <source>
        <dbReference type="Proteomes" id="UP001500253"/>
    </source>
</evidence>